<dbReference type="GeneID" id="13446804"/>
<feature type="compositionally biased region" description="Polar residues" evidence="1">
    <location>
        <begin position="754"/>
        <end position="763"/>
    </location>
</feature>
<evidence type="ECO:0000313" key="4">
    <source>
        <dbReference type="Proteomes" id="UP000007494"/>
    </source>
</evidence>
<feature type="region of interest" description="Disordered" evidence="1">
    <location>
        <begin position="1779"/>
        <end position="1900"/>
    </location>
</feature>
<feature type="compositionally biased region" description="Acidic residues" evidence="1">
    <location>
        <begin position="971"/>
        <end position="990"/>
    </location>
</feature>
<name>F0VMZ3_NEOCL</name>
<feature type="region of interest" description="Disordered" evidence="1">
    <location>
        <begin position="1567"/>
        <end position="1586"/>
    </location>
</feature>
<organism evidence="2 4">
    <name type="scientific">Neospora caninum (strain Liverpool)</name>
    <dbReference type="NCBI Taxonomy" id="572307"/>
    <lineage>
        <taxon>Eukaryota</taxon>
        <taxon>Sar</taxon>
        <taxon>Alveolata</taxon>
        <taxon>Apicomplexa</taxon>
        <taxon>Conoidasida</taxon>
        <taxon>Coccidia</taxon>
        <taxon>Eucoccidiorida</taxon>
        <taxon>Eimeriorina</taxon>
        <taxon>Sarcocystidae</taxon>
        <taxon>Neospora</taxon>
    </lineage>
</organism>
<evidence type="ECO:0000313" key="2">
    <source>
        <dbReference type="EMBL" id="CBZ55089.1"/>
    </source>
</evidence>
<feature type="compositionally biased region" description="Basic and acidic residues" evidence="1">
    <location>
        <begin position="1966"/>
        <end position="1983"/>
    </location>
</feature>
<feature type="compositionally biased region" description="Basic and acidic residues" evidence="1">
    <location>
        <begin position="1722"/>
        <end position="1738"/>
    </location>
</feature>
<feature type="compositionally biased region" description="Low complexity" evidence="1">
    <location>
        <begin position="1567"/>
        <end position="1584"/>
    </location>
</feature>
<keyword evidence="4" id="KW-1185">Reference proteome</keyword>
<feature type="region of interest" description="Disordered" evidence="1">
    <location>
        <begin position="1652"/>
        <end position="1762"/>
    </location>
</feature>
<evidence type="ECO:0000256" key="1">
    <source>
        <dbReference type="SAM" id="MobiDB-lite"/>
    </source>
</evidence>
<feature type="region of interest" description="Disordered" evidence="1">
    <location>
        <begin position="934"/>
        <end position="993"/>
    </location>
</feature>
<gene>
    <name evidence="3" type="ORF">BN1204_055140</name>
    <name evidence="2" type="ORF">NCLIV_055140</name>
</gene>
<dbReference type="EMBL" id="FR823392">
    <property type="protein sequence ID" value="CBZ55089.1"/>
    <property type="molecule type" value="Genomic_DNA"/>
</dbReference>
<dbReference type="Proteomes" id="UP000007494">
    <property type="component" value="Chromosome XI"/>
</dbReference>
<feature type="compositionally biased region" description="Low complexity" evidence="1">
    <location>
        <begin position="1436"/>
        <end position="1447"/>
    </location>
</feature>
<accession>F0VMZ3</accession>
<feature type="compositionally biased region" description="Basic and acidic residues" evidence="1">
    <location>
        <begin position="1863"/>
        <end position="1873"/>
    </location>
</feature>
<feature type="compositionally biased region" description="Basic and acidic residues" evidence="1">
    <location>
        <begin position="278"/>
        <end position="289"/>
    </location>
</feature>
<dbReference type="RefSeq" id="XP_003885117.1">
    <property type="nucleotide sequence ID" value="XM_003885068.1"/>
</dbReference>
<reference evidence="2" key="2">
    <citation type="submission" date="2011-03" db="EMBL/GenBank/DDBJ databases">
        <title>Comparative genomics and transcriptomics of Neospora caninum and Toxoplasma gondii.</title>
        <authorList>
            <person name="Reid A.J."/>
            <person name="Sohal A."/>
            <person name="Harris D."/>
            <person name="Quail M."/>
            <person name="Sanders M."/>
            <person name="Berriman M."/>
            <person name="Wastling J.M."/>
            <person name="Pain A."/>
        </authorList>
    </citation>
    <scope>NUCLEOTIDE SEQUENCE</scope>
    <source>
        <strain evidence="2">Liverpool</strain>
    </source>
</reference>
<evidence type="ECO:0000313" key="3">
    <source>
        <dbReference type="EMBL" id="CEL69814.1"/>
    </source>
</evidence>
<feature type="compositionally biased region" description="Basic and acidic residues" evidence="1">
    <location>
        <begin position="114"/>
        <end position="123"/>
    </location>
</feature>
<feature type="region of interest" description="Disordered" evidence="1">
    <location>
        <begin position="89"/>
        <end position="123"/>
    </location>
</feature>
<feature type="compositionally biased region" description="Basic and acidic residues" evidence="1">
    <location>
        <begin position="1779"/>
        <end position="1788"/>
    </location>
</feature>
<feature type="compositionally biased region" description="Basic and acidic residues" evidence="1">
    <location>
        <begin position="591"/>
        <end position="602"/>
    </location>
</feature>
<reference evidence="2" key="1">
    <citation type="submission" date="2011-02" db="EMBL/GenBank/DDBJ databases">
        <authorList>
            <person name="Aslett M."/>
        </authorList>
    </citation>
    <scope>NUCLEOTIDE SEQUENCE</scope>
    <source>
        <strain evidence="2">Liverpool</strain>
    </source>
</reference>
<protein>
    <submittedName>
        <fullName evidence="2">Uncharacterized protein</fullName>
    </submittedName>
</protein>
<dbReference type="VEuPathDB" id="ToxoDB:NCLIV_055140"/>
<dbReference type="OrthoDB" id="331704at2759"/>
<feature type="compositionally biased region" description="Low complexity" evidence="1">
    <location>
        <begin position="1114"/>
        <end position="1131"/>
    </location>
</feature>
<reference evidence="3" key="4">
    <citation type="journal article" date="2015" name="PLoS ONE">
        <title>Comprehensive Evaluation of Toxoplasma gondii VEG and Neospora caninum LIV Genomes with Tachyzoite Stage Transcriptome and Proteome Defines Novel Transcript Features.</title>
        <authorList>
            <person name="Ramaprasad A."/>
            <person name="Mourier T."/>
            <person name="Naeem R."/>
            <person name="Malas T.B."/>
            <person name="Moussa E."/>
            <person name="Panigrahi A."/>
            <person name="Vermont S.J."/>
            <person name="Otto T.D."/>
            <person name="Wastling J."/>
            <person name="Pain A."/>
        </authorList>
    </citation>
    <scope>NUCLEOTIDE SEQUENCE</scope>
    <source>
        <strain evidence="3">Liverpool</strain>
    </source>
</reference>
<reference evidence="4" key="3">
    <citation type="journal article" date="2012" name="PLoS Pathog.">
        <title>Comparative genomics of the apicomplexan parasites Toxoplasma gondii and Neospora caninum: Coccidia differing in host range and transmission strategy.</title>
        <authorList>
            <person name="Reid A.J."/>
            <person name="Vermont S.J."/>
            <person name="Cotton J.A."/>
            <person name="Harris D."/>
            <person name="Hill-Cawthorne G.A."/>
            <person name="Konen-Waisman S."/>
            <person name="Latham S.M."/>
            <person name="Mourier T."/>
            <person name="Norton R."/>
            <person name="Quail M.A."/>
            <person name="Sanders M."/>
            <person name="Shanmugam D."/>
            <person name="Sohal A."/>
            <person name="Wasmuth J.D."/>
            <person name="Brunk B."/>
            <person name="Grigg M.E."/>
            <person name="Howard J.C."/>
            <person name="Parkinson J."/>
            <person name="Roos D.S."/>
            <person name="Trees A.J."/>
            <person name="Berriman M."/>
            <person name="Pain A."/>
            <person name="Wastling J.M."/>
        </authorList>
    </citation>
    <scope>NUCLEOTIDE SEQUENCE [LARGE SCALE GENOMIC DNA]</scope>
    <source>
        <strain evidence="4">Liverpool</strain>
    </source>
</reference>
<feature type="compositionally biased region" description="Low complexity" evidence="1">
    <location>
        <begin position="632"/>
        <end position="656"/>
    </location>
</feature>
<feature type="region of interest" description="Disordered" evidence="1">
    <location>
        <begin position="1932"/>
        <end position="1983"/>
    </location>
</feature>
<feature type="region of interest" description="Disordered" evidence="1">
    <location>
        <begin position="259"/>
        <end position="338"/>
    </location>
</feature>
<dbReference type="InParanoid" id="F0VMZ3"/>
<dbReference type="eggNOG" id="ENOG502QYKY">
    <property type="taxonomic scope" value="Eukaryota"/>
</dbReference>
<proteinExistence type="predicted"/>
<sequence length="2016" mass="217156">MSLCACPTSGRPHPSTLLRQFVDPRGRALSCFAVAETQGLVAVCTETYDPQTQLLLDRAYGRTPGETAGSVCSPGDTCGVLSFCSGGSQQAVSGETPRDSLGVPGRQGAFGRPPETDIPPREPDTFRSAQRVIHPAPRLEASSPGQVELDCQPSLAGRDQNGAIRSREKLLGEIQEVQHRHKRCFENPDRCGRCILFLDSRSLLPLREVVIGDMPDHRENNLICCCCCNRCAEGLCRMCSFPLPERTSRLAAQFPSPVPHISAERNAPVSEISQESSQFRKVEGTKTEQTDSPESDPSCDKHSTSSGACLEFDRDRSPSSFPLRQTERSITLHDRGAAKKRAEARLTGKGSVPDSFRCETLAFACRDRLICAVSSFAGVKVVQLGTLPVFAPHESAGCASTASGESGWRAPTSVAPSSDPAASCRNALPGNGHTAFPSPVSFDIEGRFPRLLTHLEFVPSFAPTAAHLDGFRLLDAGQLETREQQEALLRRLWTFDNWVGPLCGSAAAGERPAPGPTSPSREPSRFLGPCTFLDCLVHFRGQAPVRLVVDVTHGNRVLRCVSLLPRELLLLCCSPSREETASLETPAGSPEQRRENGGEKRTLTLPLCRLSPSLAPMPPSACVPASPLSAESPCSPRPSAFASPPADFAHSGSSSLPSPPAGGSPASSPSFSPSFSSALPPFPCPLPLRRMPAPHKRGQPSGDSPTCVADSDRLFDSNEGAPPSTPAHALSSHASGSPHAGKKADAEMGGKPSSLKSNGGSQASAGAVNALITARDFKEGTWKVKEGVRFPFAVFKKKEDFRLRLTAGVHVTQPSPALVTGATANENGVPLSSPPSSSSASSLFGGRLGRRGSINGCLTRGTDYSATDAFVPDKSFSHLEADFPVHAFRQLLLSQKPVGKAKTGETTEKLVRLLPLPTCPESVPTLADVERGVCAPPGASGENPKGGDQALPFFDSAAGEGRSAARVAESSSEEETSEEDDAEDTENDQEGELHPEEEWLVALALPHALVVVVDLHHRVVARHKFGLSKSTPFDRLAAQREGRFLLAWKERQCSVLELIDEPEASPRRALSAFASAPFYAPSGSLWLKFWRRRPRAPPESLAKNDQTEEKRADSLLSDGLASSSAHPSASAMPPPPLRLRLHLELPVGARFGHSGSKVERFVTFAFSQDPYLGWLVVVSRRGVIEWMPLTASDLLLLPSHRRFLALLTDSGAPHQEEAFVAPYVHFSRLSSNREHLSRALDFDRGSTDGSCFEDSSDSTDGSNRSDNEEHQSRLQFSPFTLPSRRRERRREDRQQRRQSAFSPFGRTDEQSAAGNEDPAAVRRGASACATGVSAHKRRKAFKKAFRRLRERQRKRLEAAGLDPRLHAHLEEKVFYQPLEALRKLQQAPAGCWASLDDIDKWSEEAEKEHAEGSGRARERQEPVDAEELRPGDMKPSEACPPSSPSDPSSFASFCVRYGGYDRVASANRCKILGHLYASYRRNLGPPHASVSLSGGLSCRRTAANAEAAAAAATVAYRQAMLLFNNDHCQPVYWLAGRFGPAGVDTTTPVKAVARAVAEAHARAAWPAAAKTESSSAAGDSASGDFPREAQVHAPSAACVSALPFESGPLGQAPGRSLSVGDAIGAWQMVNVSLECATAAMKGQFLEKVRNERGRETAETGRVFLGGKAAETPVAQNGKARRTADPDGSLQRAFQSTRVKRSAVTGEIEETVGDGNPPRKSSRAVEAEKENRRQGRALDEASQGSTAEDGSPKKVRQPTSFAARFPRLAGRLAKALEALDGQREHEAEATKPSGPLRGSQTLVHSRRSGSTRVHATAVEKQLGIRGDGALPAPEKDREGCRACETNGAGQAESASHTHHRKSHGDREGGDRPEALAETEQGQGTSRCFDASREKGEPDVFAPEDDQKALVQKLVLIRNTVAFDSFAPPLRHRRRELPSDFSPADVRTPRQTVGQVELCKKQGSSSRRGQDGSPERMPNHELTQEDVAREILRGEEPALVGGKKYPTIWQIPIFSPVE</sequence>
<feature type="compositionally biased region" description="Basic and acidic residues" evidence="1">
    <location>
        <begin position="1263"/>
        <end position="1272"/>
    </location>
</feature>
<feature type="compositionally biased region" description="Low complexity" evidence="1">
    <location>
        <begin position="663"/>
        <end position="679"/>
    </location>
</feature>
<feature type="region of interest" description="Disordered" evidence="1">
    <location>
        <begin position="1404"/>
        <end position="1447"/>
    </location>
</feature>
<feature type="compositionally biased region" description="Basic and acidic residues" evidence="1">
    <location>
        <begin position="325"/>
        <end position="338"/>
    </location>
</feature>
<feature type="region of interest" description="Disordered" evidence="1">
    <location>
        <begin position="1246"/>
        <end position="1334"/>
    </location>
</feature>
<feature type="region of interest" description="Disordered" evidence="1">
    <location>
        <begin position="620"/>
        <end position="763"/>
    </location>
</feature>
<feature type="region of interest" description="Disordered" evidence="1">
    <location>
        <begin position="1097"/>
        <end position="1133"/>
    </location>
</feature>
<feature type="region of interest" description="Disordered" evidence="1">
    <location>
        <begin position="581"/>
        <end position="602"/>
    </location>
</feature>
<dbReference type="EMBL" id="LN714486">
    <property type="protein sequence ID" value="CEL69814.1"/>
    <property type="molecule type" value="Genomic_DNA"/>
</dbReference>
<dbReference type="OMA" id="NLICCCC"/>
<feature type="compositionally biased region" description="Basic and acidic residues" evidence="1">
    <location>
        <begin position="1404"/>
        <end position="1435"/>
    </location>
</feature>